<organism evidence="2 3">
    <name type="scientific">Paraburkholderia sediminicola</name>
    <dbReference type="NCBI Taxonomy" id="458836"/>
    <lineage>
        <taxon>Bacteria</taxon>
        <taxon>Pseudomonadati</taxon>
        <taxon>Pseudomonadota</taxon>
        <taxon>Betaproteobacteria</taxon>
        <taxon>Burkholderiales</taxon>
        <taxon>Burkholderiaceae</taxon>
        <taxon>Paraburkholderia</taxon>
    </lineage>
</organism>
<keyword evidence="3" id="KW-1185">Reference proteome</keyword>
<keyword evidence="1" id="KW-0812">Transmembrane</keyword>
<name>A0A6J5CQI7_9BURK</name>
<evidence type="ECO:0000313" key="3">
    <source>
        <dbReference type="Proteomes" id="UP000494255"/>
    </source>
</evidence>
<dbReference type="Proteomes" id="UP000494255">
    <property type="component" value="Unassembled WGS sequence"/>
</dbReference>
<feature type="transmembrane region" description="Helical" evidence="1">
    <location>
        <begin position="46"/>
        <end position="72"/>
    </location>
</feature>
<protein>
    <submittedName>
        <fullName evidence="2">Uncharacterized protein</fullName>
    </submittedName>
</protein>
<reference evidence="2 3" key="1">
    <citation type="submission" date="2020-04" db="EMBL/GenBank/DDBJ databases">
        <authorList>
            <person name="De Canck E."/>
        </authorList>
    </citation>
    <scope>NUCLEOTIDE SEQUENCE [LARGE SCALE GENOMIC DNA]</scope>
    <source>
        <strain evidence="2 3">LMG 24238</strain>
    </source>
</reference>
<dbReference type="EMBL" id="CADIKC010000015">
    <property type="protein sequence ID" value="CAB3742447.1"/>
    <property type="molecule type" value="Genomic_DNA"/>
</dbReference>
<evidence type="ECO:0000256" key="1">
    <source>
        <dbReference type="SAM" id="Phobius"/>
    </source>
</evidence>
<keyword evidence="1" id="KW-1133">Transmembrane helix</keyword>
<keyword evidence="1" id="KW-0472">Membrane</keyword>
<accession>A0A6J5CQI7</accession>
<dbReference type="AlphaFoldDB" id="A0A6J5CQI7"/>
<gene>
    <name evidence="2" type="ORF">LMG24238_06884</name>
</gene>
<sequence length="91" mass="9732">MDAFTELRILRTLATPLGSASAAICYHPTLIGVAIKELGMDTIKTILVVLDAGGWVVAAIVVAALFGIDAIVRRAKRKNGRQATHTPAHRR</sequence>
<evidence type="ECO:0000313" key="2">
    <source>
        <dbReference type="EMBL" id="CAB3742447.1"/>
    </source>
</evidence>
<proteinExistence type="predicted"/>